<evidence type="ECO:0000256" key="3">
    <source>
        <dbReference type="SAM" id="SignalP"/>
    </source>
</evidence>
<feature type="compositionally biased region" description="Polar residues" evidence="1">
    <location>
        <begin position="178"/>
        <end position="193"/>
    </location>
</feature>
<evidence type="ECO:0008006" key="6">
    <source>
        <dbReference type="Google" id="ProtNLM"/>
    </source>
</evidence>
<dbReference type="InParanoid" id="A0A1Y2LHG8"/>
<feature type="chain" id="PRO_5012643897" description="Mid2 domain-containing protein" evidence="3">
    <location>
        <begin position="31"/>
        <end position="303"/>
    </location>
</feature>
<feature type="compositionally biased region" description="Low complexity" evidence="1">
    <location>
        <begin position="153"/>
        <end position="177"/>
    </location>
</feature>
<feature type="transmembrane region" description="Helical" evidence="2">
    <location>
        <begin position="199"/>
        <end position="226"/>
    </location>
</feature>
<keyword evidence="2" id="KW-0812">Transmembrane</keyword>
<keyword evidence="3" id="KW-0732">Signal</keyword>
<name>A0A1Y2LHG8_EPING</name>
<feature type="signal peptide" evidence="3">
    <location>
        <begin position="1"/>
        <end position="30"/>
    </location>
</feature>
<evidence type="ECO:0000313" key="5">
    <source>
        <dbReference type="Proteomes" id="UP000193240"/>
    </source>
</evidence>
<dbReference type="Proteomes" id="UP000193240">
    <property type="component" value="Unassembled WGS sequence"/>
</dbReference>
<evidence type="ECO:0000313" key="4">
    <source>
        <dbReference type="EMBL" id="OSS43336.1"/>
    </source>
</evidence>
<dbReference type="OMA" id="HITHEIY"/>
<protein>
    <recommendedName>
        <fullName evidence="6">Mid2 domain-containing protein</fullName>
    </recommendedName>
</protein>
<keyword evidence="2" id="KW-0472">Membrane</keyword>
<keyword evidence="5" id="KW-1185">Reference proteome</keyword>
<evidence type="ECO:0000256" key="1">
    <source>
        <dbReference type="SAM" id="MobiDB-lite"/>
    </source>
</evidence>
<proteinExistence type="predicted"/>
<keyword evidence="2" id="KW-1133">Transmembrane helix</keyword>
<dbReference type="STRING" id="105696.A0A1Y2LHG8"/>
<organism evidence="4 5">
    <name type="scientific">Epicoccum nigrum</name>
    <name type="common">Soil fungus</name>
    <name type="synonym">Epicoccum purpurascens</name>
    <dbReference type="NCBI Taxonomy" id="105696"/>
    <lineage>
        <taxon>Eukaryota</taxon>
        <taxon>Fungi</taxon>
        <taxon>Dikarya</taxon>
        <taxon>Ascomycota</taxon>
        <taxon>Pezizomycotina</taxon>
        <taxon>Dothideomycetes</taxon>
        <taxon>Pleosporomycetidae</taxon>
        <taxon>Pleosporales</taxon>
        <taxon>Pleosporineae</taxon>
        <taxon>Didymellaceae</taxon>
        <taxon>Epicoccum</taxon>
    </lineage>
</organism>
<evidence type="ECO:0000256" key="2">
    <source>
        <dbReference type="SAM" id="Phobius"/>
    </source>
</evidence>
<feature type="region of interest" description="Disordered" evidence="1">
    <location>
        <begin position="153"/>
        <end position="194"/>
    </location>
</feature>
<dbReference type="AlphaFoldDB" id="A0A1Y2LHG8"/>
<accession>A0A1Y2LHG8</accession>
<gene>
    <name evidence="4" type="ORF">B5807_12171</name>
</gene>
<dbReference type="EMBL" id="KZ107869">
    <property type="protein sequence ID" value="OSS43336.1"/>
    <property type="molecule type" value="Genomic_DNA"/>
</dbReference>
<reference evidence="4 5" key="1">
    <citation type="journal article" date="2017" name="Genome Announc.">
        <title>Genome sequence of the saprophytic ascomycete Epicoccum nigrum ICMP 19927 strain isolated from New Zealand.</title>
        <authorList>
            <person name="Fokin M."/>
            <person name="Fleetwood D."/>
            <person name="Weir B.S."/>
            <person name="Villas-Boas S.G."/>
        </authorList>
    </citation>
    <scope>NUCLEOTIDE SEQUENCE [LARGE SCALE GENOMIC DNA]</scope>
    <source>
        <strain evidence="4 5">ICMP 19927</strain>
    </source>
</reference>
<sequence length="303" mass="31665">MAVLRMPSHVLTPLRFPILLLIVFISTTHSAQDASCQPGGFALRTPRSSCPAGSKSCKGGYATRCCPSNTECIITDTAYCCKDGDCSASLIDSPRCPVADWSLWSTAKTIDFDNTWCCETGLFGIVVPLKQNGTGLSCKAYGESLKDPEATASSISVSPCTDSVSSSTTASDSTSASNPTGASNSTIQISEPSPGNKKLSVGAISGIAVGAVVGALAVIVGGLILWRNRKKDTTEGPTGAQENVQYAMVAQMDGHEIPQYKQSSMSQYSELDANQLDGKAMHELGLGQTNAVHELGAGQLQTR</sequence>